<dbReference type="GO" id="GO:0008270">
    <property type="term" value="F:zinc ion binding"/>
    <property type="evidence" value="ECO:0007669"/>
    <property type="project" value="UniProtKB-KW"/>
</dbReference>
<comment type="subcellular location">
    <subcellularLocation>
        <location evidence="1">Nucleus</location>
    </subcellularLocation>
</comment>
<keyword evidence="6" id="KW-0833">Ubl conjugation pathway</keyword>
<dbReference type="GO" id="GO:0005634">
    <property type="term" value="C:nucleus"/>
    <property type="evidence" value="ECO:0000318"/>
    <property type="project" value="GO_Central"/>
</dbReference>
<evidence type="ECO:0000256" key="7">
    <source>
        <dbReference type="ARBA" id="ARBA00022833"/>
    </source>
</evidence>
<comment type="pathway">
    <text evidence="10">Protein modification.</text>
</comment>
<dbReference type="GO" id="GO:0006513">
    <property type="term" value="P:protein monoubiquitination"/>
    <property type="evidence" value="ECO:0000318"/>
    <property type="project" value="GO_Central"/>
</dbReference>
<dbReference type="Proteomes" id="UP000006727">
    <property type="component" value="Chromosome 14"/>
</dbReference>
<dbReference type="PANTHER" id="PTHR14134:SF2">
    <property type="entry name" value="E3 UBIQUITIN-PROTEIN LIGASE RAD18"/>
    <property type="match status" value="1"/>
</dbReference>
<feature type="region of interest" description="Disordered" evidence="11">
    <location>
        <begin position="71"/>
        <end position="154"/>
    </location>
</feature>
<dbReference type="GO" id="GO:0097505">
    <property type="term" value="C:Rad6-Rad18 complex"/>
    <property type="evidence" value="ECO:0000318"/>
    <property type="project" value="GO_Central"/>
</dbReference>
<dbReference type="EnsemblPlants" id="Pp3c14_24990V3.1">
    <property type="protein sequence ID" value="Pp3c14_24990V3.1"/>
    <property type="gene ID" value="Pp3c14_24990"/>
</dbReference>
<feature type="domain" description="UBZ4-type" evidence="12">
    <location>
        <begin position="473"/>
        <end position="500"/>
    </location>
</feature>
<evidence type="ECO:0000256" key="4">
    <source>
        <dbReference type="ARBA" id="ARBA00022763"/>
    </source>
</evidence>
<keyword evidence="9" id="KW-0539">Nucleus</keyword>
<reference evidence="14" key="3">
    <citation type="submission" date="2020-12" db="UniProtKB">
        <authorList>
            <consortium name="EnsemblPlants"/>
        </authorList>
    </citation>
    <scope>IDENTIFICATION</scope>
</reference>
<dbReference type="Gramene" id="Pp3c14_24990V3.1">
    <property type="protein sequence ID" value="Pp3c14_24990V3.1"/>
    <property type="gene ID" value="Pp3c14_24990"/>
</dbReference>
<dbReference type="Gene3D" id="3.30.160.60">
    <property type="entry name" value="Classic Zinc Finger"/>
    <property type="match status" value="2"/>
</dbReference>
<evidence type="ECO:0000256" key="6">
    <source>
        <dbReference type="ARBA" id="ARBA00022786"/>
    </source>
</evidence>
<organism evidence="13">
    <name type="scientific">Physcomitrium patens</name>
    <name type="common">Spreading-leaved earth moss</name>
    <name type="synonym">Physcomitrella patens</name>
    <dbReference type="NCBI Taxonomy" id="3218"/>
    <lineage>
        <taxon>Eukaryota</taxon>
        <taxon>Viridiplantae</taxon>
        <taxon>Streptophyta</taxon>
        <taxon>Embryophyta</taxon>
        <taxon>Bryophyta</taxon>
        <taxon>Bryophytina</taxon>
        <taxon>Bryopsida</taxon>
        <taxon>Funariidae</taxon>
        <taxon>Funariales</taxon>
        <taxon>Funariaceae</taxon>
        <taxon>Physcomitrium</taxon>
    </lineage>
</organism>
<protein>
    <recommendedName>
        <fullName evidence="12">UBZ4-type domain-containing protein</fullName>
    </recommendedName>
</protein>
<sequence length="508" mass="55188">MEPSRVWKNLLTGKQAVRTVACPSCGGQVPEFRIHSHLDTCLTTLPSSIPEDVEEEEAEEEAAQLGNVGGEVRELSDGGGGAQVHLRKRQVVGPARGQGRGRGRGRKRREVVEKKGRNGENSGGRKRKGSRNLNVEGGKGSDAAALVDDDDDEDDDVEDYSFYRNWEYSVARLDELEKLKREDPLSELQKKELRRSGVLTIERQEASAVILKLDRLLADFKPPEGSSADDVSIMSFKIKSGVRPENLSPMPALKQHSVPQQISCPADRANHSEPGQDEALEAWWQQWDMGEWPEGPLPPGFHAGLSALPPQLEIQLPAAQDLHIGIDKTEIGKHAAQEATAADAASTKLLANLKFNESGGIVGVDSWNGFSDVQLIKSPRKAVSEVGMQFRSKVSTNDKVNASVMADKVQHVVTFLGEHPSSVKATELSSRSKPMDVDHLTVAETSTAWVRPSSPSRAPPSTSAAMNEASPGIQACPICSTSFPPNSSNRSINEHIDECLTQLAELLD</sequence>
<feature type="domain" description="UBZ4-type" evidence="12">
    <location>
        <begin position="19"/>
        <end position="42"/>
    </location>
</feature>
<dbReference type="GO" id="GO:0061630">
    <property type="term" value="F:ubiquitin protein ligase activity"/>
    <property type="evidence" value="ECO:0007669"/>
    <property type="project" value="InterPro"/>
</dbReference>
<dbReference type="GO" id="GO:0006301">
    <property type="term" value="P:DNA damage tolerance"/>
    <property type="evidence" value="ECO:0000318"/>
    <property type="project" value="GO_Central"/>
</dbReference>
<evidence type="ECO:0000256" key="10">
    <source>
        <dbReference type="ARBA" id="ARBA00043952"/>
    </source>
</evidence>
<dbReference type="GO" id="GO:0003697">
    <property type="term" value="F:single-stranded DNA binding"/>
    <property type="evidence" value="ECO:0007669"/>
    <property type="project" value="InterPro"/>
</dbReference>
<name>A0A2K1JJ82_PHYPA</name>
<dbReference type="GO" id="GO:0006281">
    <property type="term" value="P:DNA repair"/>
    <property type="evidence" value="ECO:0007669"/>
    <property type="project" value="UniProtKB-KW"/>
</dbReference>
<dbReference type="RefSeq" id="XP_024393803.1">
    <property type="nucleotide sequence ID" value="XM_024538035.2"/>
</dbReference>
<keyword evidence="3" id="KW-0479">Metal-binding</keyword>
<proteinExistence type="predicted"/>
<evidence type="ECO:0000313" key="15">
    <source>
        <dbReference type="Proteomes" id="UP000006727"/>
    </source>
</evidence>
<keyword evidence="7" id="KW-0862">Zinc</keyword>
<evidence type="ECO:0000256" key="5">
    <source>
        <dbReference type="ARBA" id="ARBA00022771"/>
    </source>
</evidence>
<dbReference type="EMBL" id="ABEU02000014">
    <property type="protein sequence ID" value="PNR41602.1"/>
    <property type="molecule type" value="Genomic_DNA"/>
</dbReference>
<evidence type="ECO:0000256" key="9">
    <source>
        <dbReference type="ARBA" id="ARBA00023242"/>
    </source>
</evidence>
<gene>
    <name evidence="14" type="primary">LOC112291071</name>
    <name evidence="13" type="ORF">PHYPA_019005</name>
</gene>
<keyword evidence="2" id="KW-0808">Transferase</keyword>
<keyword evidence="8" id="KW-0234">DNA repair</keyword>
<dbReference type="OrthoDB" id="10586104at2759"/>
<dbReference type="SMART" id="SM00734">
    <property type="entry name" value="ZnF_Rad18"/>
    <property type="match status" value="2"/>
</dbReference>
<evidence type="ECO:0000313" key="13">
    <source>
        <dbReference type="EMBL" id="PNR41602.1"/>
    </source>
</evidence>
<dbReference type="InterPro" id="IPR039577">
    <property type="entry name" value="Rad18"/>
</dbReference>
<dbReference type="KEGG" id="ppp:112291071"/>
<evidence type="ECO:0000256" key="3">
    <source>
        <dbReference type="ARBA" id="ARBA00022723"/>
    </source>
</evidence>
<dbReference type="AlphaFoldDB" id="A0A2K1JJ82"/>
<reference evidence="13 15" key="2">
    <citation type="journal article" date="2018" name="Plant J.">
        <title>The Physcomitrella patens chromosome-scale assembly reveals moss genome structure and evolution.</title>
        <authorList>
            <person name="Lang D."/>
            <person name="Ullrich K.K."/>
            <person name="Murat F."/>
            <person name="Fuchs J."/>
            <person name="Jenkins J."/>
            <person name="Haas F.B."/>
            <person name="Piednoel M."/>
            <person name="Gundlach H."/>
            <person name="Van Bel M."/>
            <person name="Meyberg R."/>
            <person name="Vives C."/>
            <person name="Morata J."/>
            <person name="Symeonidi A."/>
            <person name="Hiss M."/>
            <person name="Muchero W."/>
            <person name="Kamisugi Y."/>
            <person name="Saleh O."/>
            <person name="Blanc G."/>
            <person name="Decker E.L."/>
            <person name="van Gessel N."/>
            <person name="Grimwood J."/>
            <person name="Hayes R.D."/>
            <person name="Graham S.W."/>
            <person name="Gunter L.E."/>
            <person name="McDaniel S.F."/>
            <person name="Hoernstein S.N.W."/>
            <person name="Larsson A."/>
            <person name="Li F.W."/>
            <person name="Perroud P.F."/>
            <person name="Phillips J."/>
            <person name="Ranjan P."/>
            <person name="Rokshar D.S."/>
            <person name="Rothfels C.J."/>
            <person name="Schneider L."/>
            <person name="Shu S."/>
            <person name="Stevenson D.W."/>
            <person name="Thummler F."/>
            <person name="Tillich M."/>
            <person name="Villarreal Aguilar J.C."/>
            <person name="Widiez T."/>
            <person name="Wong G.K."/>
            <person name="Wymore A."/>
            <person name="Zhang Y."/>
            <person name="Zimmer A.D."/>
            <person name="Quatrano R.S."/>
            <person name="Mayer K.F.X."/>
            <person name="Goodstein D."/>
            <person name="Casacuberta J.M."/>
            <person name="Vandepoele K."/>
            <person name="Reski R."/>
            <person name="Cuming A.C."/>
            <person name="Tuskan G.A."/>
            <person name="Maumus F."/>
            <person name="Salse J."/>
            <person name="Schmutz J."/>
            <person name="Rensing S.A."/>
        </authorList>
    </citation>
    <scope>NUCLEOTIDE SEQUENCE [LARGE SCALE GENOMIC DNA]</scope>
    <source>
        <strain evidence="14 15">cv. Gransden 2004</strain>
    </source>
</reference>
<evidence type="ECO:0000256" key="2">
    <source>
        <dbReference type="ARBA" id="ARBA00022679"/>
    </source>
</evidence>
<dbReference type="InterPro" id="IPR006642">
    <property type="entry name" value="Rad18_UBZ4"/>
</dbReference>
<keyword evidence="5" id="KW-0863">Zinc-finger</keyword>
<evidence type="ECO:0000256" key="11">
    <source>
        <dbReference type="SAM" id="MobiDB-lite"/>
    </source>
</evidence>
<dbReference type="EnsemblPlants" id="Pp3c14_24990V3.2">
    <property type="protein sequence ID" value="Pp3c14_24990V3.2"/>
    <property type="gene ID" value="Pp3c14_24990"/>
</dbReference>
<dbReference type="Gramene" id="Pp3c14_24990V3.2">
    <property type="protein sequence ID" value="Pp3c14_24990V3.2"/>
    <property type="gene ID" value="Pp3c14_24990"/>
</dbReference>
<keyword evidence="4" id="KW-0227">DNA damage</keyword>
<evidence type="ECO:0000259" key="12">
    <source>
        <dbReference type="SMART" id="SM00734"/>
    </source>
</evidence>
<keyword evidence="15" id="KW-1185">Reference proteome</keyword>
<evidence type="ECO:0000256" key="1">
    <source>
        <dbReference type="ARBA" id="ARBA00004123"/>
    </source>
</evidence>
<dbReference type="PANTHER" id="PTHR14134">
    <property type="entry name" value="E3 UBIQUITIN-PROTEIN LIGASE RAD18"/>
    <property type="match status" value="1"/>
</dbReference>
<evidence type="ECO:0000313" key="14">
    <source>
        <dbReference type="EnsemblPlants" id="Pp3c14_24990V3.1"/>
    </source>
</evidence>
<feature type="compositionally biased region" description="Basic residues" evidence="11">
    <location>
        <begin position="99"/>
        <end position="109"/>
    </location>
</feature>
<reference evidence="13 15" key="1">
    <citation type="journal article" date="2008" name="Science">
        <title>The Physcomitrella genome reveals evolutionary insights into the conquest of land by plants.</title>
        <authorList>
            <person name="Rensing S."/>
            <person name="Lang D."/>
            <person name="Zimmer A."/>
            <person name="Terry A."/>
            <person name="Salamov A."/>
            <person name="Shapiro H."/>
            <person name="Nishiyama T."/>
            <person name="Perroud P.-F."/>
            <person name="Lindquist E."/>
            <person name="Kamisugi Y."/>
            <person name="Tanahashi T."/>
            <person name="Sakakibara K."/>
            <person name="Fujita T."/>
            <person name="Oishi K."/>
            <person name="Shin-I T."/>
            <person name="Kuroki Y."/>
            <person name="Toyoda A."/>
            <person name="Suzuki Y."/>
            <person name="Hashimoto A."/>
            <person name="Yamaguchi K."/>
            <person name="Sugano A."/>
            <person name="Kohara Y."/>
            <person name="Fujiyama A."/>
            <person name="Anterola A."/>
            <person name="Aoki S."/>
            <person name="Ashton N."/>
            <person name="Barbazuk W.B."/>
            <person name="Barker E."/>
            <person name="Bennetzen J."/>
            <person name="Bezanilla M."/>
            <person name="Blankenship R."/>
            <person name="Cho S.H."/>
            <person name="Dutcher S."/>
            <person name="Estelle M."/>
            <person name="Fawcett J.A."/>
            <person name="Gundlach H."/>
            <person name="Hanada K."/>
            <person name="Heyl A."/>
            <person name="Hicks K.A."/>
            <person name="Hugh J."/>
            <person name="Lohr M."/>
            <person name="Mayer K."/>
            <person name="Melkozernov A."/>
            <person name="Murata T."/>
            <person name="Nelson D."/>
            <person name="Pils B."/>
            <person name="Prigge M."/>
            <person name="Reiss B."/>
            <person name="Renner T."/>
            <person name="Rombauts S."/>
            <person name="Rushton P."/>
            <person name="Sanderfoot A."/>
            <person name="Schween G."/>
            <person name="Shiu S.-H."/>
            <person name="Stueber K."/>
            <person name="Theodoulou F.L."/>
            <person name="Tu H."/>
            <person name="Van de Peer Y."/>
            <person name="Verrier P.J."/>
            <person name="Waters E."/>
            <person name="Wood A."/>
            <person name="Yang L."/>
            <person name="Cove D."/>
            <person name="Cuming A."/>
            <person name="Hasebe M."/>
            <person name="Lucas S."/>
            <person name="Mishler D.B."/>
            <person name="Reski R."/>
            <person name="Grigoriev I."/>
            <person name="Quatrano R.S."/>
            <person name="Boore J.L."/>
        </authorList>
    </citation>
    <scope>NUCLEOTIDE SEQUENCE [LARGE SCALE GENOMIC DNA]</scope>
    <source>
        <strain evidence="14 15">cv. Gransden 2004</strain>
    </source>
</reference>
<dbReference type="GeneID" id="112291071"/>
<evidence type="ECO:0000256" key="8">
    <source>
        <dbReference type="ARBA" id="ARBA00023204"/>
    </source>
</evidence>
<accession>A0A2K1JJ82</accession>